<evidence type="ECO:0000259" key="2">
    <source>
        <dbReference type="Pfam" id="PF07517"/>
    </source>
</evidence>
<dbReference type="InterPro" id="IPR011115">
    <property type="entry name" value="SecA_DEAD"/>
</dbReference>
<dbReference type="Proteomes" id="UP000075886">
    <property type="component" value="Unassembled WGS sequence"/>
</dbReference>
<dbReference type="GO" id="GO:0005524">
    <property type="term" value="F:ATP binding"/>
    <property type="evidence" value="ECO:0007669"/>
    <property type="project" value="InterPro"/>
</dbReference>
<evidence type="ECO:0000313" key="4">
    <source>
        <dbReference type="Proteomes" id="UP000075886"/>
    </source>
</evidence>
<feature type="domain" description="SecA DEAD-like N-terminal" evidence="2">
    <location>
        <begin position="253"/>
        <end position="310"/>
    </location>
</feature>
<dbReference type="GO" id="GO:0006886">
    <property type="term" value="P:intracellular protein transport"/>
    <property type="evidence" value="ECO:0007669"/>
    <property type="project" value="InterPro"/>
</dbReference>
<sequence>MLKKRSAIEEVRFIAGSLLIVDADLATEVWRGRNVVVFASEVKVTCAVCWNVSGNDNSHKYTRNAGTDADGRGKQGSDGYPGESGGNVLIQAKLIECSERWTIVSHGGNGSDGQDGGNGADGADGSPGKSEMSGGTYGLGGQGGFPGEIVFECLEGNKKFEIKKSNDHGSDGANGKGGLSGKHGKNGWDMAYMDSSMSDTKYYGVDRQSKLDVDYYNGSSEDRVYCPYKALTSSYYYVQIKKTPNEHKTHRAEDIEDRREAYSMNQVIYGDLASFQRDYLLDRFYGKHVLGDHQFNNVIVDEVDSMLLDKEMELKLQKIEKKTAAPSEGSTKGANFDAFEKDVVDQWKSMLNQHVGQLIAQNFVAPVLRMGINSAIMFVGQKMKRLTITVHGEKGIKQSFSSGTGGPEIHLDLVDNHFTLTGSESDNSVSRNNCLFGALSEAIPALQLIGANEFRNLISHDIRRPDYHLDSRLSHHTLRFAGELKKISEETNIPLDNLIKAGRSLYKASRASAGPDFHQAHVLRICLNPDLVKDHPELYTLLTNHAGHTQMVEKFVNVFHKIGGDIDKNQASWIIDLASIDYNEGLKSKSNVAKLESYKKSVLNLYDTNINSNKYSDAEKLMLEKAKRIMINTKNEVLFERAQRGYNLSFNYDIVGKELDICSQSTLLEETSSIASLPQTREDFIGQMVTCNSNRTNPSRRLEMLHSSSYWKPSKCT</sequence>
<proteinExistence type="predicted"/>
<keyword evidence="4" id="KW-1185">Reference proteome</keyword>
<dbReference type="VEuPathDB" id="VectorBase:AFAF004099"/>
<feature type="region of interest" description="Disordered" evidence="1">
    <location>
        <begin position="105"/>
        <end position="138"/>
    </location>
</feature>
<dbReference type="InterPro" id="IPR027417">
    <property type="entry name" value="P-loop_NTPase"/>
</dbReference>
<protein>
    <recommendedName>
        <fullName evidence="2">SecA DEAD-like N-terminal domain-containing protein</fullName>
    </recommendedName>
</protein>
<dbReference type="GO" id="GO:0006605">
    <property type="term" value="P:protein targeting"/>
    <property type="evidence" value="ECO:0007669"/>
    <property type="project" value="InterPro"/>
</dbReference>
<dbReference type="Pfam" id="PF07517">
    <property type="entry name" value="SecA_DEAD"/>
    <property type="match status" value="1"/>
</dbReference>
<feature type="compositionally biased region" description="Gly residues" evidence="1">
    <location>
        <begin position="107"/>
        <end position="122"/>
    </location>
</feature>
<dbReference type="PANTHER" id="PTHR30612">
    <property type="entry name" value="SECA INNER MEMBRANE COMPONENT OF SEC PROTEIN SECRETION SYSTEM"/>
    <property type="match status" value="1"/>
</dbReference>
<evidence type="ECO:0000256" key="1">
    <source>
        <dbReference type="SAM" id="MobiDB-lite"/>
    </source>
</evidence>
<dbReference type="InterPro" id="IPR000185">
    <property type="entry name" value="SecA"/>
</dbReference>
<name>A0A182Q6M4_9DIPT</name>
<dbReference type="GO" id="GO:0016020">
    <property type="term" value="C:membrane"/>
    <property type="evidence" value="ECO:0007669"/>
    <property type="project" value="InterPro"/>
</dbReference>
<organism evidence="3 4">
    <name type="scientific">Anopheles farauti</name>
    <dbReference type="NCBI Taxonomy" id="69004"/>
    <lineage>
        <taxon>Eukaryota</taxon>
        <taxon>Metazoa</taxon>
        <taxon>Ecdysozoa</taxon>
        <taxon>Arthropoda</taxon>
        <taxon>Hexapoda</taxon>
        <taxon>Insecta</taxon>
        <taxon>Pterygota</taxon>
        <taxon>Neoptera</taxon>
        <taxon>Endopterygota</taxon>
        <taxon>Diptera</taxon>
        <taxon>Nematocera</taxon>
        <taxon>Culicoidea</taxon>
        <taxon>Culicidae</taxon>
        <taxon>Anophelinae</taxon>
        <taxon>Anopheles</taxon>
    </lineage>
</organism>
<feature type="region of interest" description="Disordered" evidence="1">
    <location>
        <begin position="60"/>
        <end position="85"/>
    </location>
</feature>
<dbReference type="EMBL" id="AXCN02001804">
    <property type="status" value="NOT_ANNOTATED_CDS"/>
    <property type="molecule type" value="Genomic_DNA"/>
</dbReference>
<dbReference type="GO" id="GO:0017038">
    <property type="term" value="P:protein import"/>
    <property type="evidence" value="ECO:0007669"/>
    <property type="project" value="InterPro"/>
</dbReference>
<evidence type="ECO:0000313" key="3">
    <source>
        <dbReference type="EnsemblMetazoa" id="AFAF004099-PA"/>
    </source>
</evidence>
<dbReference type="PANTHER" id="PTHR30612:SF0">
    <property type="entry name" value="CHLOROPLAST PROTEIN-TRANSPORTING ATPASE"/>
    <property type="match status" value="1"/>
</dbReference>
<dbReference type="AlphaFoldDB" id="A0A182Q6M4"/>
<dbReference type="STRING" id="69004.A0A182Q6M4"/>
<dbReference type="EnsemblMetazoa" id="AFAF004099-RA">
    <property type="protein sequence ID" value="AFAF004099-PA"/>
    <property type="gene ID" value="AFAF004099"/>
</dbReference>
<reference evidence="4" key="1">
    <citation type="submission" date="2014-01" db="EMBL/GenBank/DDBJ databases">
        <title>The Genome Sequence of Anopheles farauti FAR1 (V2).</title>
        <authorList>
            <consortium name="The Broad Institute Genomics Platform"/>
            <person name="Neafsey D.E."/>
            <person name="Besansky N."/>
            <person name="Howell P."/>
            <person name="Walton C."/>
            <person name="Young S.K."/>
            <person name="Zeng Q."/>
            <person name="Gargeya S."/>
            <person name="Fitzgerald M."/>
            <person name="Haas B."/>
            <person name="Abouelleil A."/>
            <person name="Allen A.W."/>
            <person name="Alvarado L."/>
            <person name="Arachchi H.M."/>
            <person name="Berlin A.M."/>
            <person name="Chapman S.B."/>
            <person name="Gainer-Dewar J."/>
            <person name="Goldberg J."/>
            <person name="Griggs A."/>
            <person name="Gujja S."/>
            <person name="Hansen M."/>
            <person name="Howarth C."/>
            <person name="Imamovic A."/>
            <person name="Ireland A."/>
            <person name="Larimer J."/>
            <person name="McCowan C."/>
            <person name="Murphy C."/>
            <person name="Pearson M."/>
            <person name="Poon T.W."/>
            <person name="Priest M."/>
            <person name="Roberts A."/>
            <person name="Saif S."/>
            <person name="Shea T."/>
            <person name="Sisk P."/>
            <person name="Sykes S."/>
            <person name="Wortman J."/>
            <person name="Nusbaum C."/>
            <person name="Birren B."/>
        </authorList>
    </citation>
    <scope>NUCLEOTIDE SEQUENCE [LARGE SCALE GENOMIC DNA]</scope>
    <source>
        <strain evidence="4">FAR1</strain>
    </source>
</reference>
<reference evidence="3" key="2">
    <citation type="submission" date="2020-05" db="UniProtKB">
        <authorList>
            <consortium name="EnsemblMetazoa"/>
        </authorList>
    </citation>
    <scope>IDENTIFICATION</scope>
    <source>
        <strain evidence="3">FAR1</strain>
    </source>
</reference>
<dbReference type="Gene3D" id="3.40.50.300">
    <property type="entry name" value="P-loop containing nucleotide triphosphate hydrolases"/>
    <property type="match status" value="1"/>
</dbReference>
<accession>A0A182Q6M4</accession>